<dbReference type="NCBIfam" id="TIGR03560">
    <property type="entry name" value="F420_Rv1855c"/>
    <property type="match status" value="1"/>
</dbReference>
<evidence type="ECO:0000313" key="7">
    <source>
        <dbReference type="Proteomes" id="UP000179627"/>
    </source>
</evidence>
<dbReference type="Gene3D" id="3.20.20.30">
    <property type="entry name" value="Luciferase-like domain"/>
    <property type="match status" value="1"/>
</dbReference>
<dbReference type="Pfam" id="PF00296">
    <property type="entry name" value="Bac_luciferase"/>
    <property type="match status" value="1"/>
</dbReference>
<accession>A0A1S1QIF0</accession>
<protein>
    <submittedName>
        <fullName evidence="6">Luciferase</fullName>
    </submittedName>
</protein>
<organism evidence="6 7">
    <name type="scientific">Parafrankia colletiae</name>
    <dbReference type="NCBI Taxonomy" id="573497"/>
    <lineage>
        <taxon>Bacteria</taxon>
        <taxon>Bacillati</taxon>
        <taxon>Actinomycetota</taxon>
        <taxon>Actinomycetes</taxon>
        <taxon>Frankiales</taxon>
        <taxon>Frankiaceae</taxon>
        <taxon>Parafrankia</taxon>
    </lineage>
</organism>
<gene>
    <name evidence="6" type="ORF">CC117_21285</name>
</gene>
<keyword evidence="4" id="KW-0503">Monooxygenase</keyword>
<keyword evidence="2" id="KW-0288">FMN</keyword>
<proteinExistence type="predicted"/>
<dbReference type="AlphaFoldDB" id="A0A1S1QIF0"/>
<dbReference type="OrthoDB" id="3206024at2"/>
<dbReference type="Proteomes" id="UP000179627">
    <property type="component" value="Unassembled WGS sequence"/>
</dbReference>
<evidence type="ECO:0000256" key="2">
    <source>
        <dbReference type="ARBA" id="ARBA00022643"/>
    </source>
</evidence>
<dbReference type="GO" id="GO:0008726">
    <property type="term" value="F:alkanesulfonate monooxygenase activity"/>
    <property type="evidence" value="ECO:0007669"/>
    <property type="project" value="TreeGrafter"/>
</dbReference>
<evidence type="ECO:0000256" key="4">
    <source>
        <dbReference type="ARBA" id="ARBA00023033"/>
    </source>
</evidence>
<dbReference type="InterPro" id="IPR019952">
    <property type="entry name" value="F420_OxRdatse_Rv1855c_pred"/>
</dbReference>
<name>A0A1S1QIF0_9ACTN</name>
<dbReference type="InterPro" id="IPR011251">
    <property type="entry name" value="Luciferase-like_dom"/>
</dbReference>
<comment type="caution">
    <text evidence="6">The sequence shown here is derived from an EMBL/GenBank/DDBJ whole genome shotgun (WGS) entry which is preliminary data.</text>
</comment>
<evidence type="ECO:0000256" key="1">
    <source>
        <dbReference type="ARBA" id="ARBA00022630"/>
    </source>
</evidence>
<evidence type="ECO:0000313" key="6">
    <source>
        <dbReference type="EMBL" id="OHV34553.1"/>
    </source>
</evidence>
<dbReference type="SUPFAM" id="SSF51679">
    <property type="entry name" value="Bacterial luciferase-like"/>
    <property type="match status" value="1"/>
</dbReference>
<keyword evidence="7" id="KW-1185">Reference proteome</keyword>
<sequence>MTASVGESVGTGPRGEAGVEFGIYLPQVALEFESMVDRALECERLGLDSFWLFDHLYTPGAPAAPSFEGWTLATALLARTSRLRLGHLVTCNTFRHPALLAKMATTLDVISGGRLEFGIGSGSYEQEHREAGLPWGTPGERADRLAEALDIITQMFEQPVTTYSGRYYDVHDLPNVPQPVQRPRPPVHIGGAGPKRTLPLVARYADVWNVPTYALDRLDELNRAMDAECERIGRDPASLRRSVEGVLAIAGAGQVDEVVELARRRYGQPGYGLDAGGFAGTPARVADRIAQLVDAGFTSFIFITHDRASTETLELLAGEVLPCFPRPGRPAT</sequence>
<reference evidence="7" key="1">
    <citation type="submission" date="2016-07" db="EMBL/GenBank/DDBJ databases">
        <title>Sequence Frankia sp. strain CcI1.17.</title>
        <authorList>
            <person name="Ghodhbane-Gtari F."/>
            <person name="Swanson E."/>
            <person name="Gueddou A."/>
            <person name="Morris K."/>
            <person name="Hezbri K."/>
            <person name="Ktari A."/>
            <person name="Nouioui I."/>
            <person name="Abebe-Akele F."/>
            <person name="Simpson S."/>
            <person name="Thomas K."/>
            <person name="Gtari M."/>
            <person name="Tisa L.S."/>
            <person name="Hurst S."/>
        </authorList>
    </citation>
    <scope>NUCLEOTIDE SEQUENCE [LARGE SCALE GENOMIC DNA]</scope>
    <source>
        <strain evidence="7">Cc1.17</strain>
    </source>
</reference>
<dbReference type="PANTHER" id="PTHR42847">
    <property type="entry name" value="ALKANESULFONATE MONOOXYGENASE"/>
    <property type="match status" value="1"/>
</dbReference>
<keyword evidence="1" id="KW-0285">Flavoprotein</keyword>
<dbReference type="InterPro" id="IPR036661">
    <property type="entry name" value="Luciferase-like_sf"/>
</dbReference>
<dbReference type="EMBL" id="MBLM01000127">
    <property type="protein sequence ID" value="OHV34553.1"/>
    <property type="molecule type" value="Genomic_DNA"/>
</dbReference>
<keyword evidence="3" id="KW-0560">Oxidoreductase</keyword>
<dbReference type="InterPro" id="IPR050172">
    <property type="entry name" value="SsuD_RutA_monooxygenase"/>
</dbReference>
<feature type="domain" description="Luciferase-like" evidence="5">
    <location>
        <begin position="30"/>
        <end position="250"/>
    </location>
</feature>
<evidence type="ECO:0000256" key="3">
    <source>
        <dbReference type="ARBA" id="ARBA00023002"/>
    </source>
</evidence>
<evidence type="ECO:0000259" key="5">
    <source>
        <dbReference type="Pfam" id="PF00296"/>
    </source>
</evidence>
<dbReference type="PANTHER" id="PTHR42847:SF8">
    <property type="entry name" value="CONSERVED PROTEIN"/>
    <property type="match status" value="1"/>
</dbReference>
<dbReference type="GO" id="GO:0046306">
    <property type="term" value="P:alkanesulfonate catabolic process"/>
    <property type="evidence" value="ECO:0007669"/>
    <property type="project" value="TreeGrafter"/>
</dbReference>